<dbReference type="Proteomes" id="UP001501581">
    <property type="component" value="Unassembled WGS sequence"/>
</dbReference>
<feature type="transmembrane region" description="Helical" evidence="7">
    <location>
        <begin position="173"/>
        <end position="194"/>
    </location>
</feature>
<keyword evidence="4 7" id="KW-0812">Transmembrane</keyword>
<feature type="transmembrane region" description="Helical" evidence="7">
    <location>
        <begin position="246"/>
        <end position="267"/>
    </location>
</feature>
<evidence type="ECO:0000256" key="3">
    <source>
        <dbReference type="ARBA" id="ARBA00022475"/>
    </source>
</evidence>
<keyword evidence="6 7" id="KW-0472">Membrane</keyword>
<name>A0ABP4ECL7_9ACTN</name>
<evidence type="ECO:0000313" key="8">
    <source>
        <dbReference type="EMBL" id="GAA1100367.1"/>
    </source>
</evidence>
<evidence type="ECO:0000256" key="4">
    <source>
        <dbReference type="ARBA" id="ARBA00022692"/>
    </source>
</evidence>
<keyword evidence="5 7" id="KW-1133">Transmembrane helix</keyword>
<proteinExistence type="predicted"/>
<evidence type="ECO:0000256" key="6">
    <source>
        <dbReference type="ARBA" id="ARBA00023136"/>
    </source>
</evidence>
<organism evidence="8 9">
    <name type="scientific">Nocardioides dubius</name>
    <dbReference type="NCBI Taxonomy" id="317019"/>
    <lineage>
        <taxon>Bacteria</taxon>
        <taxon>Bacillati</taxon>
        <taxon>Actinomycetota</taxon>
        <taxon>Actinomycetes</taxon>
        <taxon>Propionibacteriales</taxon>
        <taxon>Nocardioidaceae</taxon>
        <taxon>Nocardioides</taxon>
    </lineage>
</organism>
<evidence type="ECO:0000256" key="2">
    <source>
        <dbReference type="ARBA" id="ARBA00022448"/>
    </source>
</evidence>
<dbReference type="EMBL" id="BAAALG010000007">
    <property type="protein sequence ID" value="GAA1100367.1"/>
    <property type="molecule type" value="Genomic_DNA"/>
</dbReference>
<accession>A0ABP4ECL7</accession>
<feature type="transmembrane region" description="Helical" evidence="7">
    <location>
        <begin position="69"/>
        <end position="90"/>
    </location>
</feature>
<dbReference type="PANTHER" id="PTHR42865">
    <property type="entry name" value="PROTON/GLUTAMATE-ASPARTATE SYMPORTER"/>
    <property type="match status" value="1"/>
</dbReference>
<sequence length="456" mass="46789">MSTTSAAPKTRRRLLPSFGVQVLIGLALGVILGLIAREMGPDGTSADGVIDPNWLTETLTTVGSTFVTLLRAVVPPLVFLAIVASIANLREVTGAARLAWKTLLWFAITALIAVVIGIVLGLVLKPGENAGVSADAAAAPGSTGSWLDFLTGLVPANVLGIQASAAGDGSIGISFNVLQILVVAIAVGIAALKVGEAAEPFLTVVRSALSIVQKVLWWIILLAPLATVGLLGKAVATYGWDALGSLSTYAVAIYAGLALVLLVVYPALLRLNGLSIKQFFTGAWPAISLAFVSRSSVGTMPVTKSVTERNLGVPSAYASFAVPLGATTKMDGCASIYPAISAIFVAQFFGLDLSFTDYLLIAFVSVIGSAATAGVTGATVMLTLTLSTLGLPLEGVGLLLAIDPILDMGRTAVNVAGQALVPAIVAKREGILDQDVYDAPRSGEAWREDDAVPVAA</sequence>
<gene>
    <name evidence="8" type="ORF">GCM10009668_17830</name>
</gene>
<keyword evidence="9" id="KW-1185">Reference proteome</keyword>
<feature type="transmembrane region" description="Helical" evidence="7">
    <location>
        <begin position="358"/>
        <end position="375"/>
    </location>
</feature>
<feature type="transmembrane region" description="Helical" evidence="7">
    <location>
        <begin position="14"/>
        <end position="36"/>
    </location>
</feature>
<dbReference type="PANTHER" id="PTHR42865:SF7">
    <property type="entry name" value="PROTON_GLUTAMATE-ASPARTATE SYMPORTER"/>
    <property type="match status" value="1"/>
</dbReference>
<keyword evidence="3" id="KW-1003">Cell membrane</keyword>
<dbReference type="PRINTS" id="PR00173">
    <property type="entry name" value="EDTRNSPORT"/>
</dbReference>
<dbReference type="SUPFAM" id="SSF118215">
    <property type="entry name" value="Proton glutamate symport protein"/>
    <property type="match status" value="1"/>
</dbReference>
<reference evidence="9" key="1">
    <citation type="journal article" date="2019" name="Int. J. Syst. Evol. Microbiol.">
        <title>The Global Catalogue of Microorganisms (GCM) 10K type strain sequencing project: providing services to taxonomists for standard genome sequencing and annotation.</title>
        <authorList>
            <consortium name="The Broad Institute Genomics Platform"/>
            <consortium name="The Broad Institute Genome Sequencing Center for Infectious Disease"/>
            <person name="Wu L."/>
            <person name="Ma J."/>
        </authorList>
    </citation>
    <scope>NUCLEOTIDE SEQUENCE [LARGE SCALE GENOMIC DNA]</scope>
    <source>
        <strain evidence="9">JCM 13008</strain>
    </source>
</reference>
<keyword evidence="2" id="KW-0813">Transport</keyword>
<evidence type="ECO:0000313" key="9">
    <source>
        <dbReference type="Proteomes" id="UP001501581"/>
    </source>
</evidence>
<dbReference type="InterPro" id="IPR036458">
    <property type="entry name" value="Na:dicarbo_symporter_sf"/>
</dbReference>
<feature type="transmembrane region" description="Helical" evidence="7">
    <location>
        <begin position="215"/>
        <end position="240"/>
    </location>
</feature>
<comment type="caution">
    <text evidence="8">The sequence shown here is derived from an EMBL/GenBank/DDBJ whole genome shotgun (WGS) entry which is preliminary data.</text>
</comment>
<feature type="transmembrane region" description="Helical" evidence="7">
    <location>
        <begin position="102"/>
        <end position="124"/>
    </location>
</feature>
<dbReference type="Gene3D" id="1.10.3860.10">
    <property type="entry name" value="Sodium:dicarboxylate symporter"/>
    <property type="match status" value="1"/>
</dbReference>
<evidence type="ECO:0000256" key="1">
    <source>
        <dbReference type="ARBA" id="ARBA00004651"/>
    </source>
</evidence>
<dbReference type="Pfam" id="PF00375">
    <property type="entry name" value="SDF"/>
    <property type="match status" value="1"/>
</dbReference>
<evidence type="ECO:0000256" key="5">
    <source>
        <dbReference type="ARBA" id="ARBA00022989"/>
    </source>
</evidence>
<evidence type="ECO:0000256" key="7">
    <source>
        <dbReference type="SAM" id="Phobius"/>
    </source>
</evidence>
<feature type="transmembrane region" description="Helical" evidence="7">
    <location>
        <begin position="334"/>
        <end position="351"/>
    </location>
</feature>
<comment type="subcellular location">
    <subcellularLocation>
        <location evidence="1">Cell membrane</location>
        <topology evidence="1">Multi-pass membrane protein</topology>
    </subcellularLocation>
</comment>
<dbReference type="InterPro" id="IPR001991">
    <property type="entry name" value="Na-dicarboxylate_symporter"/>
</dbReference>
<protein>
    <submittedName>
        <fullName evidence="8">Dicarboxylate/amino acid:cation symporter</fullName>
    </submittedName>
</protein>
<dbReference type="RefSeq" id="WP_343993505.1">
    <property type="nucleotide sequence ID" value="NZ_BAAALG010000007.1"/>
</dbReference>